<evidence type="ECO:0000313" key="2">
    <source>
        <dbReference type="EMBL" id="GAG78796.1"/>
    </source>
</evidence>
<proteinExistence type="predicted"/>
<dbReference type="PANTHER" id="PTHR21445">
    <property type="entry name" value="ENDONUCLEASE IV ENDODEOXYRIBONUCLEASE IV"/>
    <property type="match status" value="1"/>
</dbReference>
<dbReference type="Pfam" id="PF01261">
    <property type="entry name" value="AP_endonuc_2"/>
    <property type="match status" value="1"/>
</dbReference>
<dbReference type="GO" id="GO:0006284">
    <property type="term" value="P:base-excision repair"/>
    <property type="evidence" value="ECO:0007669"/>
    <property type="project" value="TreeGrafter"/>
</dbReference>
<dbReference type="InterPro" id="IPR036237">
    <property type="entry name" value="Xyl_isomerase-like_sf"/>
</dbReference>
<comment type="caution">
    <text evidence="2">The sequence shown here is derived from an EMBL/GenBank/DDBJ whole genome shotgun (WGS) entry which is preliminary data.</text>
</comment>
<organism evidence="2">
    <name type="scientific">marine sediment metagenome</name>
    <dbReference type="NCBI Taxonomy" id="412755"/>
    <lineage>
        <taxon>unclassified sequences</taxon>
        <taxon>metagenomes</taxon>
        <taxon>ecological metagenomes</taxon>
    </lineage>
</organism>
<dbReference type="GO" id="GO:0003677">
    <property type="term" value="F:DNA binding"/>
    <property type="evidence" value="ECO:0007669"/>
    <property type="project" value="InterPro"/>
</dbReference>
<dbReference type="GO" id="GO:0008081">
    <property type="term" value="F:phosphoric diester hydrolase activity"/>
    <property type="evidence" value="ECO:0007669"/>
    <property type="project" value="TreeGrafter"/>
</dbReference>
<reference evidence="2" key="1">
    <citation type="journal article" date="2014" name="Front. Microbiol.">
        <title>High frequency of phylogenetically diverse reductive dehalogenase-homologous genes in deep subseafloor sedimentary metagenomes.</title>
        <authorList>
            <person name="Kawai M."/>
            <person name="Futagami T."/>
            <person name="Toyoda A."/>
            <person name="Takaki Y."/>
            <person name="Nishi S."/>
            <person name="Hori S."/>
            <person name="Arai W."/>
            <person name="Tsubouchi T."/>
            <person name="Morono Y."/>
            <person name="Uchiyama I."/>
            <person name="Ito T."/>
            <person name="Fujiyama A."/>
            <person name="Inagaki F."/>
            <person name="Takami H."/>
        </authorList>
    </citation>
    <scope>NUCLEOTIDE SEQUENCE</scope>
    <source>
        <strain evidence="2">Expedition CK06-06</strain>
    </source>
</reference>
<gene>
    <name evidence="2" type="ORF">S01H4_35448</name>
</gene>
<dbReference type="PANTHER" id="PTHR21445:SF0">
    <property type="entry name" value="APURINIC-APYRIMIDINIC ENDONUCLEASE"/>
    <property type="match status" value="1"/>
</dbReference>
<dbReference type="SMART" id="SM00518">
    <property type="entry name" value="AP2Ec"/>
    <property type="match status" value="1"/>
</dbReference>
<protein>
    <recommendedName>
        <fullName evidence="1">Xylose isomerase-like TIM barrel domain-containing protein</fullName>
    </recommendedName>
</protein>
<dbReference type="GO" id="GO:0008270">
    <property type="term" value="F:zinc ion binding"/>
    <property type="evidence" value="ECO:0007669"/>
    <property type="project" value="InterPro"/>
</dbReference>
<dbReference type="InterPro" id="IPR001719">
    <property type="entry name" value="AP_endonuc_2"/>
</dbReference>
<name>X1C327_9ZZZZ</name>
<dbReference type="Gene3D" id="3.20.20.150">
    <property type="entry name" value="Divalent-metal-dependent TIM barrel enzymes"/>
    <property type="match status" value="1"/>
</dbReference>
<feature type="non-terminal residue" evidence="2">
    <location>
        <position position="223"/>
    </location>
</feature>
<dbReference type="GO" id="GO:0003906">
    <property type="term" value="F:DNA-(apurinic or apyrimidinic site) endonuclease activity"/>
    <property type="evidence" value="ECO:0007669"/>
    <property type="project" value="TreeGrafter"/>
</dbReference>
<evidence type="ECO:0000259" key="1">
    <source>
        <dbReference type="Pfam" id="PF01261"/>
    </source>
</evidence>
<sequence>MGIHSGVVIELSQVNFGPAGYPADARGRIERVFQILVDAGMNALEYAAVHGLRTSEERAKQIGDLARSNNITMSMHAAYYINLASKDPQIRERSRQRLIKALKFAPLMAVKRIVFHPGTFGGLSPEKAHIVIRDSLQSVWEEAGHLGKGAFLAPEIAGKLSMFGSIEQIIRLCQDVDGCIPTIDWAHLYARRQGKMNDKESYLKVFNQFENELGKLFLDNMHF</sequence>
<dbReference type="EMBL" id="BART01018850">
    <property type="protein sequence ID" value="GAG78796.1"/>
    <property type="molecule type" value="Genomic_DNA"/>
</dbReference>
<dbReference type="SUPFAM" id="SSF51658">
    <property type="entry name" value="Xylose isomerase-like"/>
    <property type="match status" value="1"/>
</dbReference>
<feature type="domain" description="Xylose isomerase-like TIM barrel" evidence="1">
    <location>
        <begin position="33"/>
        <end position="222"/>
    </location>
</feature>
<dbReference type="InterPro" id="IPR013022">
    <property type="entry name" value="Xyl_isomerase-like_TIM-brl"/>
</dbReference>
<dbReference type="AlphaFoldDB" id="X1C327"/>
<accession>X1C327</accession>